<dbReference type="Gene3D" id="3.30.390.30">
    <property type="match status" value="1"/>
</dbReference>
<sequence>MQITLPEEGAMHYDCLIVGSGHGGAQAATSLRQNGFQGSIGLLGEERDPPYERPPLSKDYLLGGKTFDRILIRPAEFWTSRNIDLWLGNEIVKVDAKEKQVLCADGTNFSYGSLVWSAGGRPRRMTCPGHDLQGIHAVRTRSDVDRLVEDLASAERVVVVGGGYIGLEAAAALTKLRKTVTVVEAMNRVLARVAAEPLSRFYEREHRDHGVDIRLETGIESFVGNKGRVTGVLLKDGETLPADIVIVGIGIVPCVEPLTEAGAAGENGLDVDEHCRTSLPDVFAIGDCARVKSTHGLRIESVQNAHDQATAVAKTLCGELTPYSAIPWFWSNQYDLRLQTVGLSAGFDRTVVRGDPNTRSFSIVYLREGAVIALDCINCVRDYVEGRLLVERGARVSPDVLANNSIRLKSLAVA</sequence>
<dbReference type="eggNOG" id="COG0446">
    <property type="taxonomic scope" value="Bacteria"/>
</dbReference>
<keyword evidence="4" id="KW-0560">Oxidoreductase</keyword>
<dbReference type="AlphaFoldDB" id="A0A249PKM1"/>
<evidence type="ECO:0000256" key="1">
    <source>
        <dbReference type="ARBA" id="ARBA00001974"/>
    </source>
</evidence>
<evidence type="ECO:0000313" key="7">
    <source>
        <dbReference type="EMBL" id="ASY66483.1"/>
    </source>
</evidence>
<dbReference type="InterPro" id="IPR028202">
    <property type="entry name" value="Reductase_C"/>
</dbReference>
<dbReference type="SUPFAM" id="SSF51905">
    <property type="entry name" value="FAD/NAD(P)-binding domain"/>
    <property type="match status" value="1"/>
</dbReference>
<dbReference type="InterPro" id="IPR016156">
    <property type="entry name" value="FAD/NAD-linked_Rdtase_dimer_sf"/>
</dbReference>
<dbReference type="STRING" id="716928.GCA_000261485_04950"/>
<dbReference type="PANTHER" id="PTHR43557">
    <property type="entry name" value="APOPTOSIS-INDUCING FACTOR 1"/>
    <property type="match status" value="1"/>
</dbReference>
<dbReference type="GO" id="GO:0016651">
    <property type="term" value="F:oxidoreductase activity, acting on NAD(P)H"/>
    <property type="evidence" value="ECO:0007669"/>
    <property type="project" value="TreeGrafter"/>
</dbReference>
<dbReference type="EMBL" id="CP023068">
    <property type="protein sequence ID" value="ASY66483.1"/>
    <property type="molecule type" value="Genomic_DNA"/>
</dbReference>
<keyword evidence="2" id="KW-0285">Flavoprotein</keyword>
<reference evidence="7 8" key="1">
    <citation type="submission" date="2017-08" db="EMBL/GenBank/DDBJ databases">
        <title>Multipartite genome sequences of Sinorhizobium species nodulating soybeans.</title>
        <authorList>
            <person name="Tian C.F."/>
        </authorList>
    </citation>
    <scope>NUCLEOTIDE SEQUENCE [LARGE SCALE GENOMIC DNA]</scope>
    <source>
        <strain evidence="7 8">CCBAU 05684</strain>
        <plasmid evidence="8">psj05684b</plasmid>
    </source>
</reference>
<gene>
    <name evidence="7" type="ORF">SJ05684_b55010</name>
</gene>
<dbReference type="SUPFAM" id="SSF55424">
    <property type="entry name" value="FAD/NAD-linked reductases, dimerisation (C-terminal) domain"/>
    <property type="match status" value="1"/>
</dbReference>
<organism evidence="7 8">
    <name type="scientific">Sinorhizobium sojae CCBAU 05684</name>
    <dbReference type="NCBI Taxonomy" id="716928"/>
    <lineage>
        <taxon>Bacteria</taxon>
        <taxon>Pseudomonadati</taxon>
        <taxon>Pseudomonadota</taxon>
        <taxon>Alphaproteobacteria</taxon>
        <taxon>Hyphomicrobiales</taxon>
        <taxon>Rhizobiaceae</taxon>
        <taxon>Sinorhizobium/Ensifer group</taxon>
        <taxon>Sinorhizobium</taxon>
    </lineage>
</organism>
<dbReference type="PRINTS" id="PR00368">
    <property type="entry name" value="FADPNR"/>
</dbReference>
<dbReference type="KEGG" id="esj:SJ05684_b55010"/>
<keyword evidence="3" id="KW-0274">FAD</keyword>
<keyword evidence="8" id="KW-1185">Reference proteome</keyword>
<feature type="domain" description="Reductase C-terminal" evidence="6">
    <location>
        <begin position="328"/>
        <end position="412"/>
    </location>
</feature>
<dbReference type="PANTHER" id="PTHR43557:SF2">
    <property type="entry name" value="RIESKE DOMAIN-CONTAINING PROTEIN-RELATED"/>
    <property type="match status" value="1"/>
</dbReference>
<evidence type="ECO:0000259" key="6">
    <source>
        <dbReference type="Pfam" id="PF14759"/>
    </source>
</evidence>
<dbReference type="InterPro" id="IPR023753">
    <property type="entry name" value="FAD/NAD-binding_dom"/>
</dbReference>
<geneLocation type="plasmid" evidence="8">
    <name>psj05684b</name>
</geneLocation>
<dbReference type="InterPro" id="IPR036188">
    <property type="entry name" value="FAD/NAD-bd_sf"/>
</dbReference>
<dbReference type="Pfam" id="PF14759">
    <property type="entry name" value="Reductase_C"/>
    <property type="match status" value="1"/>
</dbReference>
<evidence type="ECO:0000313" key="8">
    <source>
        <dbReference type="Proteomes" id="UP000217211"/>
    </source>
</evidence>
<dbReference type="GO" id="GO:0005737">
    <property type="term" value="C:cytoplasm"/>
    <property type="evidence" value="ECO:0007669"/>
    <property type="project" value="TreeGrafter"/>
</dbReference>
<keyword evidence="7" id="KW-0614">Plasmid</keyword>
<dbReference type="InterPro" id="IPR050446">
    <property type="entry name" value="FAD-oxidoreductase/Apoptosis"/>
</dbReference>
<evidence type="ECO:0000259" key="5">
    <source>
        <dbReference type="Pfam" id="PF07992"/>
    </source>
</evidence>
<evidence type="ECO:0000256" key="4">
    <source>
        <dbReference type="ARBA" id="ARBA00023002"/>
    </source>
</evidence>
<accession>A0A249PKM1</accession>
<dbReference type="Pfam" id="PF07992">
    <property type="entry name" value="Pyr_redox_2"/>
    <property type="match status" value="1"/>
</dbReference>
<dbReference type="Proteomes" id="UP000217211">
    <property type="component" value="Plasmid pSJ05684b"/>
</dbReference>
<evidence type="ECO:0000256" key="3">
    <source>
        <dbReference type="ARBA" id="ARBA00022827"/>
    </source>
</evidence>
<feature type="domain" description="FAD/NAD(P)-binding" evidence="5">
    <location>
        <begin position="13"/>
        <end position="309"/>
    </location>
</feature>
<comment type="cofactor">
    <cofactor evidence="1">
        <name>FAD</name>
        <dbReference type="ChEBI" id="CHEBI:57692"/>
    </cofactor>
</comment>
<name>A0A249PKM1_9HYPH</name>
<proteinExistence type="predicted"/>
<dbReference type="PRINTS" id="PR00411">
    <property type="entry name" value="PNDRDTASEI"/>
</dbReference>
<evidence type="ECO:0000256" key="2">
    <source>
        <dbReference type="ARBA" id="ARBA00022630"/>
    </source>
</evidence>
<dbReference type="Gene3D" id="3.50.50.60">
    <property type="entry name" value="FAD/NAD(P)-binding domain"/>
    <property type="match status" value="2"/>
</dbReference>
<protein>
    <submittedName>
        <fullName evidence="7">Ferredoxin reductase</fullName>
    </submittedName>
</protein>